<dbReference type="KEGG" id="spu:100890481"/>
<keyword evidence="2 4" id="KW-0732">Signal</keyword>
<dbReference type="SUPFAM" id="SSF52058">
    <property type="entry name" value="L domain-like"/>
    <property type="match status" value="1"/>
</dbReference>
<dbReference type="GO" id="GO:0005886">
    <property type="term" value="C:plasma membrane"/>
    <property type="evidence" value="ECO:0000318"/>
    <property type="project" value="GO_Central"/>
</dbReference>
<reference evidence="5" key="2">
    <citation type="submission" date="2021-01" db="UniProtKB">
        <authorList>
            <consortium name="EnsemblMetazoa"/>
        </authorList>
    </citation>
    <scope>IDENTIFICATION</scope>
</reference>
<keyword evidence="3" id="KW-0677">Repeat</keyword>
<reference evidence="6" key="1">
    <citation type="submission" date="2015-02" db="EMBL/GenBank/DDBJ databases">
        <title>Genome sequencing for Strongylocentrotus purpuratus.</title>
        <authorList>
            <person name="Murali S."/>
            <person name="Liu Y."/>
            <person name="Vee V."/>
            <person name="English A."/>
            <person name="Wang M."/>
            <person name="Skinner E."/>
            <person name="Han Y."/>
            <person name="Muzny D.M."/>
            <person name="Worley K.C."/>
            <person name="Gibbs R.A."/>
        </authorList>
    </citation>
    <scope>NUCLEOTIDE SEQUENCE</scope>
</reference>
<dbReference type="InterPro" id="IPR003591">
    <property type="entry name" value="Leu-rich_rpt_typical-subtyp"/>
</dbReference>
<proteinExistence type="predicted"/>
<dbReference type="PANTHER" id="PTHR24373:SF397">
    <property type="entry name" value="IG-LIKE DOMAIN-CONTAINING PROTEIN"/>
    <property type="match status" value="1"/>
</dbReference>
<dbReference type="PROSITE" id="PS51450">
    <property type="entry name" value="LRR"/>
    <property type="match status" value="2"/>
</dbReference>
<evidence type="ECO:0000256" key="3">
    <source>
        <dbReference type="ARBA" id="ARBA00022737"/>
    </source>
</evidence>
<dbReference type="AlphaFoldDB" id="A0A7M7NCQ1"/>
<evidence type="ECO:0000313" key="6">
    <source>
        <dbReference type="Proteomes" id="UP000007110"/>
    </source>
</evidence>
<evidence type="ECO:0000256" key="1">
    <source>
        <dbReference type="ARBA" id="ARBA00022614"/>
    </source>
</evidence>
<protein>
    <submittedName>
        <fullName evidence="5">Uncharacterized protein</fullName>
    </submittedName>
</protein>
<dbReference type="Proteomes" id="UP000007110">
    <property type="component" value="Unassembled WGS sequence"/>
</dbReference>
<evidence type="ECO:0000256" key="2">
    <source>
        <dbReference type="ARBA" id="ARBA00022729"/>
    </source>
</evidence>
<name>A0A7M7NCQ1_STRPU</name>
<dbReference type="GeneID" id="100890481"/>
<keyword evidence="6" id="KW-1185">Reference proteome</keyword>
<accession>A0A7M7NCQ1</accession>
<dbReference type="InterPro" id="IPR001611">
    <property type="entry name" value="Leu-rich_rpt"/>
</dbReference>
<organism evidence="5 6">
    <name type="scientific">Strongylocentrotus purpuratus</name>
    <name type="common">Purple sea urchin</name>
    <dbReference type="NCBI Taxonomy" id="7668"/>
    <lineage>
        <taxon>Eukaryota</taxon>
        <taxon>Metazoa</taxon>
        <taxon>Echinodermata</taxon>
        <taxon>Eleutherozoa</taxon>
        <taxon>Echinozoa</taxon>
        <taxon>Echinoidea</taxon>
        <taxon>Euechinoidea</taxon>
        <taxon>Echinacea</taxon>
        <taxon>Camarodonta</taxon>
        <taxon>Echinidea</taxon>
        <taxon>Strongylocentrotidae</taxon>
        <taxon>Strongylocentrotus</taxon>
    </lineage>
</organism>
<feature type="signal peptide" evidence="4">
    <location>
        <begin position="1"/>
        <end position="28"/>
    </location>
</feature>
<dbReference type="OrthoDB" id="676979at2759"/>
<dbReference type="RefSeq" id="XP_030834553.1">
    <property type="nucleotide sequence ID" value="XM_030978693.1"/>
</dbReference>
<dbReference type="InterPro" id="IPR032675">
    <property type="entry name" value="LRR_dom_sf"/>
</dbReference>
<dbReference type="InParanoid" id="A0A7M7NCQ1"/>
<dbReference type="PANTHER" id="PTHR24373">
    <property type="entry name" value="SLIT RELATED LEUCINE-RICH REPEAT NEURONAL PROTEIN"/>
    <property type="match status" value="1"/>
</dbReference>
<sequence>MAPRRRGHSGKPCLALFMLFAMLYFAVPEHIDICRDCSCFGTLQHVSCQGVFRVGAQLKHTFEDVAFRGLDLNAPYSKLSPDLFQNQTGTIYLDLMENGLKFIDDRLFTILRQVKYLTLSLNALTAIPVFHNLSSLQELNLMFNNIRSIGSNLNSHAPKLKVLMLEHNKITITQGDQIPEELEILGLSFNKITSIHRGSLSGLLQLKKVDLTGNLISQISSGSFLLPGLKTVILNENRIREIFKDTFNPELYKLHLNSNSLSGLGNISGILSLKGLYVSYQSDVIKLQEIPLLENLIELTITVESSPDHADGIARILTKMPSRCKLQLLLDKEYPQFNPTTYAVLPISKQ</sequence>
<dbReference type="EnsemblMetazoa" id="XM_030978693">
    <property type="protein sequence ID" value="XP_030834553"/>
    <property type="gene ID" value="LOC100890481"/>
</dbReference>
<dbReference type="InterPro" id="IPR050328">
    <property type="entry name" value="Dev_Immune_Receptor"/>
</dbReference>
<evidence type="ECO:0000256" key="4">
    <source>
        <dbReference type="SAM" id="SignalP"/>
    </source>
</evidence>
<evidence type="ECO:0000313" key="5">
    <source>
        <dbReference type="EnsemblMetazoa" id="XP_030834553"/>
    </source>
</evidence>
<keyword evidence="1" id="KW-0433">Leucine-rich repeat</keyword>
<dbReference type="Gene3D" id="3.80.10.10">
    <property type="entry name" value="Ribonuclease Inhibitor"/>
    <property type="match status" value="2"/>
</dbReference>
<dbReference type="SMART" id="SM00369">
    <property type="entry name" value="LRR_TYP"/>
    <property type="match status" value="5"/>
</dbReference>
<feature type="chain" id="PRO_5029559148" evidence="4">
    <location>
        <begin position="29"/>
        <end position="350"/>
    </location>
</feature>
<dbReference type="GO" id="GO:0038023">
    <property type="term" value="F:signaling receptor activity"/>
    <property type="evidence" value="ECO:0000318"/>
    <property type="project" value="GO_Central"/>
</dbReference>
<dbReference type="Pfam" id="PF13855">
    <property type="entry name" value="LRR_8"/>
    <property type="match status" value="2"/>
</dbReference>